<dbReference type="EMBL" id="VLNY01000015">
    <property type="protein sequence ID" value="KAA0019399.1"/>
    <property type="molecule type" value="Genomic_DNA"/>
</dbReference>
<protein>
    <submittedName>
        <fullName evidence="1">Uncharacterized protein</fullName>
    </submittedName>
</protein>
<evidence type="ECO:0000313" key="2">
    <source>
        <dbReference type="Proteomes" id="UP000322244"/>
    </source>
</evidence>
<dbReference type="OrthoDB" id="4560484at2"/>
<sequence>MGFVALCIAPVCRYARVVASLRIVRLRALIDHPRTGDSERQVAQRMLDRILGSRPVPSDDRNYGSRHSRVGRHASLSRIADMIRDDIALARVVFSGAAGAIAVTDPIGDAPTQIVYRVETPFDAEIVVAIDGVPEDWGWSDGVVSPALQALADELAAIMNSYNHDGAVVGKRFFGRVRAGNETLAR</sequence>
<dbReference type="AlphaFoldDB" id="A0A5A7S6D4"/>
<gene>
    <name evidence="1" type="ORF">FOY51_22380</name>
</gene>
<evidence type="ECO:0000313" key="1">
    <source>
        <dbReference type="EMBL" id="KAA0019399.1"/>
    </source>
</evidence>
<comment type="caution">
    <text evidence="1">The sequence shown here is derived from an EMBL/GenBank/DDBJ whole genome shotgun (WGS) entry which is preliminary data.</text>
</comment>
<dbReference type="Proteomes" id="UP000322244">
    <property type="component" value="Unassembled WGS sequence"/>
</dbReference>
<organism evidence="1 2">
    <name type="scientific">Antrihabitans cavernicola</name>
    <dbReference type="NCBI Taxonomy" id="2495913"/>
    <lineage>
        <taxon>Bacteria</taxon>
        <taxon>Bacillati</taxon>
        <taxon>Actinomycetota</taxon>
        <taxon>Actinomycetes</taxon>
        <taxon>Mycobacteriales</taxon>
        <taxon>Nocardiaceae</taxon>
        <taxon>Antrihabitans</taxon>
    </lineage>
</organism>
<keyword evidence="2" id="KW-1185">Reference proteome</keyword>
<reference evidence="1 2" key="1">
    <citation type="submission" date="2019-07" db="EMBL/GenBank/DDBJ databases">
        <title>Rhodococcus cavernicolus sp. nov., isolated from a cave.</title>
        <authorList>
            <person name="Lee S.D."/>
        </authorList>
    </citation>
    <scope>NUCLEOTIDE SEQUENCE [LARGE SCALE GENOMIC DNA]</scope>
    <source>
        <strain evidence="1 2">C1-24</strain>
    </source>
</reference>
<proteinExistence type="predicted"/>
<name>A0A5A7S6D4_9NOCA</name>
<accession>A0A5A7S6D4</accession>